<organism evidence="2 3">
    <name type="scientific">Rhodocytophaga rosea</name>
    <dbReference type="NCBI Taxonomy" id="2704465"/>
    <lineage>
        <taxon>Bacteria</taxon>
        <taxon>Pseudomonadati</taxon>
        <taxon>Bacteroidota</taxon>
        <taxon>Cytophagia</taxon>
        <taxon>Cytophagales</taxon>
        <taxon>Rhodocytophagaceae</taxon>
        <taxon>Rhodocytophaga</taxon>
    </lineage>
</organism>
<keyword evidence="3" id="KW-1185">Reference proteome</keyword>
<dbReference type="GO" id="GO:0006508">
    <property type="term" value="P:proteolysis"/>
    <property type="evidence" value="ECO:0007669"/>
    <property type="project" value="InterPro"/>
</dbReference>
<dbReference type="SUPFAM" id="SSF52096">
    <property type="entry name" value="ClpP/crotonase"/>
    <property type="match status" value="1"/>
</dbReference>
<dbReference type="RefSeq" id="WP_162444484.1">
    <property type="nucleotide sequence ID" value="NZ_CP048222.1"/>
</dbReference>
<dbReference type="GO" id="GO:0030288">
    <property type="term" value="C:outer membrane-bounded periplasmic space"/>
    <property type="evidence" value="ECO:0007669"/>
    <property type="project" value="TreeGrafter"/>
</dbReference>
<dbReference type="GO" id="GO:0004175">
    <property type="term" value="F:endopeptidase activity"/>
    <property type="evidence" value="ECO:0007669"/>
    <property type="project" value="TreeGrafter"/>
</dbReference>
<dbReference type="Gene3D" id="3.90.226.10">
    <property type="entry name" value="2-enoyl-CoA Hydratase, Chain A, domain 1"/>
    <property type="match status" value="1"/>
</dbReference>
<dbReference type="PANTHER" id="PTHR32060:SF30">
    <property type="entry name" value="CARBOXY-TERMINAL PROCESSING PROTEASE CTPA"/>
    <property type="match status" value="1"/>
</dbReference>
<reference evidence="2 3" key="1">
    <citation type="submission" date="2020-01" db="EMBL/GenBank/DDBJ databases">
        <authorList>
            <person name="Kim M.K."/>
        </authorList>
    </citation>
    <scope>NUCLEOTIDE SEQUENCE [LARGE SCALE GENOMIC DNA]</scope>
    <source>
        <strain evidence="2 3">172606-1</strain>
    </source>
</reference>
<feature type="domain" description="Tail specific protease" evidence="1">
    <location>
        <begin position="295"/>
        <end position="473"/>
    </location>
</feature>
<dbReference type="EMBL" id="CP048222">
    <property type="protein sequence ID" value="QHT68473.1"/>
    <property type="molecule type" value="Genomic_DNA"/>
</dbReference>
<evidence type="ECO:0000313" key="2">
    <source>
        <dbReference type="EMBL" id="QHT68473.1"/>
    </source>
</evidence>
<dbReference type="Pfam" id="PF03572">
    <property type="entry name" value="Peptidase_S41"/>
    <property type="match status" value="1"/>
</dbReference>
<accession>A0A6C0GLE6</accession>
<dbReference type="GO" id="GO:0008236">
    <property type="term" value="F:serine-type peptidase activity"/>
    <property type="evidence" value="ECO:0007669"/>
    <property type="project" value="InterPro"/>
</dbReference>
<protein>
    <recommendedName>
        <fullName evidence="1">Tail specific protease domain-containing protein</fullName>
    </recommendedName>
</protein>
<dbReference type="InterPro" id="IPR029045">
    <property type="entry name" value="ClpP/crotonase-like_dom_sf"/>
</dbReference>
<dbReference type="InterPro" id="IPR005151">
    <property type="entry name" value="Tail-specific_protease"/>
</dbReference>
<sequence length="512" mass="58393">MATKFLRLLFIFILHWFTGYTQLVGSKQANENAQTRFETSKCIDDLLYLNAKLQDAHPCLYCYTDSLTLRQKFTSLLDSMERHRSSSYYAQLTESEFTVMVKAYLAAINDGHLDAGNYNSLSRYIHNRGRFFPLTLLFEGESTYIHHDFSGFLDSTVAGRQLISINNKPVSEILQQMYALSSADAGLSIFKTRQLESLERFNILYWMLYEPTDQYTIVYQSDTSQVTVHVPGITAKEIILANNQQKTRPTLTLHAPISTAYMDINSFEGISERNEVMHFWEFVDKSFKELNRNGTQNLIIDLRDNPGGMIYNAHLLLNYISQQNIESDFQVKSSQLLKEMKKQGFMHFLLRNFNHRSYASKIAHTPAGNFIRFSSRDHFIANEKLKFKGKVYLLVNGNSFSAAGLFAKFFQEHHLGTIVGEECGASPSFSFGNVVLLELPNTGLQVFVPTAIVVNDKSCANTRKGIMPDMPINRMIEEEVKGKDTVLQQLLETIGNTMYTDNSRLQTDAQSN</sequence>
<dbReference type="PANTHER" id="PTHR32060">
    <property type="entry name" value="TAIL-SPECIFIC PROTEASE"/>
    <property type="match status" value="1"/>
</dbReference>
<dbReference type="SMART" id="SM00245">
    <property type="entry name" value="TSPc"/>
    <property type="match status" value="1"/>
</dbReference>
<proteinExistence type="predicted"/>
<evidence type="ECO:0000259" key="1">
    <source>
        <dbReference type="SMART" id="SM00245"/>
    </source>
</evidence>
<evidence type="ECO:0000313" key="3">
    <source>
        <dbReference type="Proteomes" id="UP000480178"/>
    </source>
</evidence>
<dbReference type="Proteomes" id="UP000480178">
    <property type="component" value="Chromosome"/>
</dbReference>
<dbReference type="AlphaFoldDB" id="A0A6C0GLE6"/>
<dbReference type="GO" id="GO:0007165">
    <property type="term" value="P:signal transduction"/>
    <property type="evidence" value="ECO:0007669"/>
    <property type="project" value="TreeGrafter"/>
</dbReference>
<name>A0A6C0GLE6_9BACT</name>
<gene>
    <name evidence="2" type="ORF">GXP67_18405</name>
</gene>
<dbReference type="KEGG" id="rhoz:GXP67_18405"/>